<protein>
    <recommendedName>
        <fullName evidence="1">RapZ C-terminal domain-containing protein</fullName>
    </recommendedName>
</protein>
<dbReference type="InterPro" id="IPR005337">
    <property type="entry name" value="RapZ-like"/>
</dbReference>
<accession>A0A8H4VV09</accession>
<reference evidence="2 3" key="1">
    <citation type="submission" date="2019-12" db="EMBL/GenBank/DDBJ databases">
        <authorList>
            <person name="Floudas D."/>
            <person name="Bentzer J."/>
            <person name="Ahren D."/>
            <person name="Johansson T."/>
            <person name="Persson P."/>
            <person name="Tunlid A."/>
        </authorList>
    </citation>
    <scope>NUCLEOTIDE SEQUENCE [LARGE SCALE GENOMIC DNA]</scope>
    <source>
        <strain evidence="2 3">CBS 102.39</strain>
    </source>
</reference>
<proteinExistence type="predicted"/>
<sequence length="168" mass="18832">MAGYSGNNDSSDDLFLNTNRSVERLEELPILYITSFGHRRGPLHPTPDILVDIRKLPNPPKSMRTASQTGLHKPLREAFLSNDEVRKRFEAICEQIRSRLKLADSNGETQVHVAVCCELGKHRSVSMVEQLGSTRFDGWNVVVQHRDVHLTRSQAKGSNNVSEGGKTK</sequence>
<dbReference type="GO" id="GO:0005524">
    <property type="term" value="F:ATP binding"/>
    <property type="evidence" value="ECO:0007669"/>
    <property type="project" value="InterPro"/>
</dbReference>
<comment type="caution">
    <text evidence="2">The sequence shown here is derived from an EMBL/GenBank/DDBJ whole genome shotgun (WGS) entry which is preliminary data.</text>
</comment>
<dbReference type="AlphaFoldDB" id="A0A8H4VV09"/>
<dbReference type="Pfam" id="PF22740">
    <property type="entry name" value="PapZ_C"/>
    <property type="match status" value="1"/>
</dbReference>
<keyword evidence="3" id="KW-1185">Reference proteome</keyword>
<gene>
    <name evidence="2" type="ORF">D9613_000347</name>
</gene>
<evidence type="ECO:0000259" key="1">
    <source>
        <dbReference type="Pfam" id="PF22740"/>
    </source>
</evidence>
<organism evidence="2 3">
    <name type="scientific">Agrocybe pediades</name>
    <dbReference type="NCBI Taxonomy" id="84607"/>
    <lineage>
        <taxon>Eukaryota</taxon>
        <taxon>Fungi</taxon>
        <taxon>Dikarya</taxon>
        <taxon>Basidiomycota</taxon>
        <taxon>Agaricomycotina</taxon>
        <taxon>Agaricomycetes</taxon>
        <taxon>Agaricomycetidae</taxon>
        <taxon>Agaricales</taxon>
        <taxon>Agaricineae</taxon>
        <taxon>Strophariaceae</taxon>
        <taxon>Agrocybe</taxon>
    </lineage>
</organism>
<dbReference type="PANTHER" id="PTHR30448:SF0">
    <property type="entry name" value="RNASE ADAPTER PROTEIN RAPZ"/>
    <property type="match status" value="1"/>
</dbReference>
<feature type="domain" description="RapZ C-terminal" evidence="1">
    <location>
        <begin position="31"/>
        <end position="149"/>
    </location>
</feature>
<evidence type="ECO:0000313" key="2">
    <source>
        <dbReference type="EMBL" id="KAF4620984.1"/>
    </source>
</evidence>
<name>A0A8H4VV09_9AGAR</name>
<dbReference type="EMBL" id="JAACJL010000015">
    <property type="protein sequence ID" value="KAF4620984.1"/>
    <property type="molecule type" value="Genomic_DNA"/>
</dbReference>
<evidence type="ECO:0000313" key="3">
    <source>
        <dbReference type="Proteomes" id="UP000521872"/>
    </source>
</evidence>
<dbReference type="InterPro" id="IPR053931">
    <property type="entry name" value="RapZ_C"/>
</dbReference>
<dbReference type="Proteomes" id="UP000521872">
    <property type="component" value="Unassembled WGS sequence"/>
</dbReference>
<dbReference type="PANTHER" id="PTHR30448">
    <property type="entry name" value="RNASE ADAPTER PROTEIN RAPZ"/>
    <property type="match status" value="1"/>
</dbReference>